<reference evidence="8 9" key="2">
    <citation type="submission" date="2017-10" db="EMBL/GenBank/DDBJ databases">
        <authorList>
            <person name="Banno H."/>
            <person name="Chua N.-H."/>
        </authorList>
    </citation>
    <scope>NUCLEOTIDE SEQUENCE [LARGE SCALE GENOMIC DNA]</scope>
    <source>
        <strain evidence="8 9">JK623</strain>
    </source>
</reference>
<keyword evidence="3" id="KW-0678">Repressor</keyword>
<evidence type="ECO:0000256" key="3">
    <source>
        <dbReference type="ARBA" id="ARBA00022491"/>
    </source>
</evidence>
<organism evidence="8 9">
    <name type="scientific">Agathobacter ruminis</name>
    <dbReference type="NCBI Taxonomy" id="1712665"/>
    <lineage>
        <taxon>Bacteria</taxon>
        <taxon>Bacillati</taxon>
        <taxon>Bacillota</taxon>
        <taxon>Clostridia</taxon>
        <taxon>Lachnospirales</taxon>
        <taxon>Lachnospiraceae</taxon>
        <taxon>Agathobacter</taxon>
    </lineage>
</organism>
<dbReference type="RefSeq" id="WP_031544053.1">
    <property type="nucleotide sequence ID" value="NZ_JANSWH010000082.1"/>
</dbReference>
<keyword evidence="6" id="KW-0804">Transcription</keyword>
<comment type="similarity">
    <text evidence="1">Belongs to the FlgM family.</text>
</comment>
<evidence type="ECO:0000313" key="9">
    <source>
        <dbReference type="Proteomes" id="UP000224563"/>
    </source>
</evidence>
<evidence type="ECO:0000259" key="7">
    <source>
        <dbReference type="Pfam" id="PF04316"/>
    </source>
</evidence>
<dbReference type="GO" id="GO:0044781">
    <property type="term" value="P:bacterial-type flagellum organization"/>
    <property type="evidence" value="ECO:0007669"/>
    <property type="project" value="UniProtKB-KW"/>
</dbReference>
<dbReference type="Pfam" id="PF04316">
    <property type="entry name" value="FlgM"/>
    <property type="match status" value="1"/>
</dbReference>
<accession>A0A2G3E0K7</accession>
<keyword evidence="8" id="KW-0282">Flagellum</keyword>
<evidence type="ECO:0000256" key="4">
    <source>
        <dbReference type="ARBA" id="ARBA00022795"/>
    </source>
</evidence>
<dbReference type="AlphaFoldDB" id="A0A2G3E0K7"/>
<reference evidence="8 9" key="1">
    <citation type="submission" date="2017-10" db="EMBL/GenBank/DDBJ databases">
        <title>Resolving the taxonomy of Roseburia spp., Eubacterium rectale and Agathobacter spp. through phylogenomic analysis.</title>
        <authorList>
            <person name="Sheridan P.O."/>
            <person name="Walker A.W."/>
            <person name="Duncan S.H."/>
            <person name="Scott K.P."/>
            <person name="Toole P.W.O."/>
            <person name="Luis P."/>
            <person name="Flint H.J."/>
        </authorList>
    </citation>
    <scope>NUCLEOTIDE SEQUENCE [LARGE SCALE GENOMIC DNA]</scope>
    <source>
        <strain evidence="8 9">JK623</strain>
    </source>
</reference>
<keyword evidence="8" id="KW-0966">Cell projection</keyword>
<evidence type="ECO:0000313" key="8">
    <source>
        <dbReference type="EMBL" id="PHU36751.1"/>
    </source>
</evidence>
<sequence length="97" mass="10544">MRIDAYNQIAQVYGTQATNKVSKAQSAYGVQQASDQLTISQTARDFQVAKAAVSGASDVREDKVAELKAMVDSGKYTVNEGDFASKLLAKYNEKITF</sequence>
<keyword evidence="5" id="KW-0805">Transcription regulation</keyword>
<dbReference type="InterPro" id="IPR007412">
    <property type="entry name" value="FlgM"/>
</dbReference>
<dbReference type="SUPFAM" id="SSF101498">
    <property type="entry name" value="Anti-sigma factor FlgM"/>
    <property type="match status" value="1"/>
</dbReference>
<evidence type="ECO:0000256" key="1">
    <source>
        <dbReference type="ARBA" id="ARBA00005322"/>
    </source>
</evidence>
<dbReference type="Proteomes" id="UP000224563">
    <property type="component" value="Unassembled WGS sequence"/>
</dbReference>
<dbReference type="GO" id="GO:0045892">
    <property type="term" value="P:negative regulation of DNA-templated transcription"/>
    <property type="evidence" value="ECO:0007669"/>
    <property type="project" value="InterPro"/>
</dbReference>
<comment type="caution">
    <text evidence="8">The sequence shown here is derived from an EMBL/GenBank/DDBJ whole genome shotgun (WGS) entry which is preliminary data.</text>
</comment>
<dbReference type="NCBIfam" id="TIGR03824">
    <property type="entry name" value="FlgM_jcvi"/>
    <property type="match status" value="1"/>
</dbReference>
<dbReference type="EMBL" id="PDYG01000123">
    <property type="protein sequence ID" value="PHU36751.1"/>
    <property type="molecule type" value="Genomic_DNA"/>
</dbReference>
<dbReference type="InterPro" id="IPR035890">
    <property type="entry name" value="Anti-sigma-28_factor_FlgM_sf"/>
</dbReference>
<evidence type="ECO:0000256" key="2">
    <source>
        <dbReference type="ARBA" id="ARBA00017823"/>
    </source>
</evidence>
<gene>
    <name evidence="8" type="primary">flgM</name>
    <name evidence="8" type="ORF">CSX02_11290</name>
</gene>
<dbReference type="InterPro" id="IPR031316">
    <property type="entry name" value="FlgM_C"/>
</dbReference>
<keyword evidence="8" id="KW-0969">Cilium</keyword>
<evidence type="ECO:0000256" key="6">
    <source>
        <dbReference type="ARBA" id="ARBA00023163"/>
    </source>
</evidence>
<evidence type="ECO:0000256" key="5">
    <source>
        <dbReference type="ARBA" id="ARBA00023015"/>
    </source>
</evidence>
<name>A0A2G3E0K7_9FIRM</name>
<keyword evidence="4" id="KW-1005">Bacterial flagellum biogenesis</keyword>
<proteinExistence type="inferred from homology"/>
<protein>
    <recommendedName>
        <fullName evidence="2">Negative regulator of flagellin synthesis</fullName>
    </recommendedName>
</protein>
<keyword evidence="9" id="KW-1185">Reference proteome</keyword>
<feature type="domain" description="Anti-sigma-28 factor FlgM C-terminal" evidence="7">
    <location>
        <begin position="35"/>
        <end position="88"/>
    </location>
</feature>